<feature type="compositionally biased region" description="Polar residues" evidence="1">
    <location>
        <begin position="154"/>
        <end position="168"/>
    </location>
</feature>
<feature type="compositionally biased region" description="Polar residues" evidence="1">
    <location>
        <begin position="131"/>
        <end position="146"/>
    </location>
</feature>
<feature type="compositionally biased region" description="Low complexity" evidence="1">
    <location>
        <begin position="62"/>
        <end position="74"/>
    </location>
</feature>
<feature type="compositionally biased region" description="Polar residues" evidence="1">
    <location>
        <begin position="213"/>
        <end position="228"/>
    </location>
</feature>
<dbReference type="Proteomes" id="UP000018144">
    <property type="component" value="Unassembled WGS sequence"/>
</dbReference>
<feature type="compositionally biased region" description="Basic and acidic residues" evidence="1">
    <location>
        <begin position="21"/>
        <end position="30"/>
    </location>
</feature>
<feature type="compositionally biased region" description="Basic residues" evidence="1">
    <location>
        <begin position="565"/>
        <end position="586"/>
    </location>
</feature>
<feature type="region of interest" description="Disordered" evidence="1">
    <location>
        <begin position="491"/>
        <end position="600"/>
    </location>
</feature>
<proteinExistence type="predicted"/>
<feature type="compositionally biased region" description="Low complexity" evidence="1">
    <location>
        <begin position="492"/>
        <end position="503"/>
    </location>
</feature>
<evidence type="ECO:0000313" key="2">
    <source>
        <dbReference type="EMBL" id="CCX33711.1"/>
    </source>
</evidence>
<dbReference type="EMBL" id="HF936162">
    <property type="protein sequence ID" value="CCX33711.1"/>
    <property type="molecule type" value="Genomic_DNA"/>
</dbReference>
<keyword evidence="3" id="KW-1185">Reference proteome</keyword>
<dbReference type="OMA" id="VECILIR"/>
<organism evidence="2 3">
    <name type="scientific">Pyronema omphalodes (strain CBS 100304)</name>
    <name type="common">Pyronema confluens</name>
    <dbReference type="NCBI Taxonomy" id="1076935"/>
    <lineage>
        <taxon>Eukaryota</taxon>
        <taxon>Fungi</taxon>
        <taxon>Dikarya</taxon>
        <taxon>Ascomycota</taxon>
        <taxon>Pezizomycotina</taxon>
        <taxon>Pezizomycetes</taxon>
        <taxon>Pezizales</taxon>
        <taxon>Pyronemataceae</taxon>
        <taxon>Pyronema</taxon>
    </lineage>
</organism>
<name>U4LNH8_PYROM</name>
<feature type="region of interest" description="Disordered" evidence="1">
    <location>
        <begin position="1"/>
        <end position="228"/>
    </location>
</feature>
<feature type="compositionally biased region" description="Polar residues" evidence="1">
    <location>
        <begin position="83"/>
        <end position="95"/>
    </location>
</feature>
<gene>
    <name evidence="2" type="ORF">PCON_01649</name>
</gene>
<sequence length="600" mass="64537">MDASSFYDTLLASIGPPRSKPSKDREEKPVAPKPVNKAAPIVKPPPATGPSSSPDTATVRKPAPIIAPVATATPIPTPRQALQPRTGTPTNSPVQANREVKNEVVDPKEPPSQAHRSVVEILKVQIEKTETVPSTPSNAPTATNLRGNAPSFVPTATQAPTAPLKSSTALEEELRSRLLASRKRKAASDLPRPPPPLQSKRPPRGSPVFTTVPLASNSPVTEDPNNSFSERNVISISSSPIEPSSPVRAPVPAGKLALPPKPAQRDGFRLRIKLPLSTANSGFITMETDKLPLSTPLSAILDLFNRRTADDHLYFASPSTLADTPDVVSNGPDVELEAGQRFYRFPPKCVARPDVGSARLAPCWDSKGGNIRATLEDVAIVSGAEVVDCEIRSEPRRYGAPGPSGTENKRSGFVEEEEMDGYGGEQEQNTAVDNQNWQNHANHSPVVDQNVQGFFDPFAFIQPPLPVPLPQPWLQPWAWSAAAAAMNWIPDAQGQPQPQGNENPEQEAPRWIPGHKDYTEAGWMFGFGQNDAGAQGGQPLEDEHRGSVGQQQVGQLASPLNIPRGPRKKSHDHKKKMSKGEKKKAQRGADTSKVLAGRGN</sequence>
<evidence type="ECO:0000256" key="1">
    <source>
        <dbReference type="SAM" id="MobiDB-lite"/>
    </source>
</evidence>
<accession>U4LNH8</accession>
<reference evidence="2 3" key="1">
    <citation type="journal article" date="2013" name="PLoS Genet.">
        <title>The genome and development-dependent transcriptomes of Pyronema confluens: a window into fungal evolution.</title>
        <authorList>
            <person name="Traeger S."/>
            <person name="Altegoer F."/>
            <person name="Freitag M."/>
            <person name="Gabaldon T."/>
            <person name="Kempken F."/>
            <person name="Kumar A."/>
            <person name="Marcet-Houben M."/>
            <person name="Poggeler S."/>
            <person name="Stajich J.E."/>
            <person name="Nowrousian M."/>
        </authorList>
    </citation>
    <scope>NUCLEOTIDE SEQUENCE [LARGE SCALE GENOMIC DNA]</scope>
    <source>
        <strain evidence="3">CBS 100304</strain>
        <tissue evidence="2">Vegetative mycelium</tissue>
    </source>
</reference>
<protein>
    <submittedName>
        <fullName evidence="2">Uncharacterized protein</fullName>
    </submittedName>
</protein>
<feature type="compositionally biased region" description="Basic and acidic residues" evidence="1">
    <location>
        <begin position="98"/>
        <end position="109"/>
    </location>
</feature>
<dbReference type="OrthoDB" id="5428731at2759"/>
<evidence type="ECO:0000313" key="3">
    <source>
        <dbReference type="Proteomes" id="UP000018144"/>
    </source>
</evidence>
<dbReference type="AlphaFoldDB" id="U4LNH8"/>